<dbReference type="SUPFAM" id="SSF56601">
    <property type="entry name" value="beta-lactamase/transpeptidase-like"/>
    <property type="match status" value="1"/>
</dbReference>
<feature type="domain" description="Penicillin binding protein A dimerisation" evidence="2">
    <location>
        <begin position="52"/>
        <end position="139"/>
    </location>
</feature>
<reference evidence="3 4" key="1">
    <citation type="submission" date="2018-06" db="EMBL/GenBank/DDBJ databases">
        <title>Whole genome sequencing of a novel hydrocarbon degrading bacterial strain, PW21 isolated from oil contaminated produced water sample.</title>
        <authorList>
            <person name="Nagkirti P."/>
            <person name="Shaikh A."/>
            <person name="Gowdaman V."/>
            <person name="Engineer A.E."/>
            <person name="Dagar S."/>
            <person name="Dhakephalkar P.K."/>
        </authorList>
    </citation>
    <scope>NUCLEOTIDE SEQUENCE [LARGE SCALE GENOMIC DNA]</scope>
    <source>
        <strain evidence="3 4">PW21</strain>
    </source>
</reference>
<dbReference type="InterPro" id="IPR050515">
    <property type="entry name" value="Beta-lactam/transpept"/>
</dbReference>
<dbReference type="GO" id="GO:0071972">
    <property type="term" value="F:peptidoglycan L,D-transpeptidase activity"/>
    <property type="evidence" value="ECO:0007669"/>
    <property type="project" value="TreeGrafter"/>
</dbReference>
<dbReference type="Gene3D" id="3.40.710.10">
    <property type="entry name" value="DD-peptidase/beta-lactamase superfamily"/>
    <property type="match status" value="1"/>
</dbReference>
<dbReference type="RefSeq" id="WP_111250967.1">
    <property type="nucleotide sequence ID" value="NZ_QKWH01000005.1"/>
</dbReference>
<evidence type="ECO:0000259" key="2">
    <source>
        <dbReference type="Pfam" id="PF21922"/>
    </source>
</evidence>
<dbReference type="GO" id="GO:0071555">
    <property type="term" value="P:cell wall organization"/>
    <property type="evidence" value="ECO:0007669"/>
    <property type="project" value="TreeGrafter"/>
</dbReference>
<evidence type="ECO:0000313" key="3">
    <source>
        <dbReference type="EMBL" id="PZR53176.1"/>
    </source>
</evidence>
<sequence>MNTTLRRLASVVMVMFLALMVSTSWVQYVQADKLNNDNRNVRKIYREYGNARGPIVVGDQPVAASTPVDSPFGYQRVYADGDPQRAQMYAPVTGFYSLVNGTTMIERSENSFLNGQADALWVSRLQNLLTGRKTEGSSVELTIDPAVQQAAWDALGDQRGAVVAVEPSTGKILAMVSKPSYDPNVLAVHSTREAGAAYQELLNADGNPMTNRAISTHYPPGSTFKLVDAAAALESGTYQADSSIPAPHRYTLPGTRTELRNFGDEVCSPTDEMSLADALRISCNTAFADLGVQLGGDAIREQAEKFGFGSRFEIPMSSAASNYPAAGDAFTPDRVALSAIGQGDVATTPLQVAMISAAIANGGELMQPYLVQTVRDPSLEVVQDASPRKVRDAVSPSTASALTDMMVGVVRNGTGTAAQIPGVDVAGKSGTAQTAPNTPPHTWFTAFAPAQDPQVAVAVVVENGGTLSNEATGGRVAAPIARAVIQAVLGR</sequence>
<feature type="domain" description="Penicillin-binding protein transpeptidase" evidence="1">
    <location>
        <begin position="160"/>
        <end position="485"/>
    </location>
</feature>
<dbReference type="AlphaFoldDB" id="A0A2W5WY23"/>
<keyword evidence="4" id="KW-1185">Reference proteome</keyword>
<accession>A0A2W5WY23</accession>
<dbReference type="GO" id="GO:0008658">
    <property type="term" value="F:penicillin binding"/>
    <property type="evidence" value="ECO:0007669"/>
    <property type="project" value="InterPro"/>
</dbReference>
<evidence type="ECO:0000259" key="1">
    <source>
        <dbReference type="Pfam" id="PF00905"/>
    </source>
</evidence>
<dbReference type="Pfam" id="PF21922">
    <property type="entry name" value="PBP_dimer_2"/>
    <property type="match status" value="1"/>
</dbReference>
<dbReference type="Gene3D" id="3.90.1310.10">
    <property type="entry name" value="Penicillin-binding protein 2a (Domain 2)"/>
    <property type="match status" value="1"/>
</dbReference>
<dbReference type="GO" id="GO:0005886">
    <property type="term" value="C:plasma membrane"/>
    <property type="evidence" value="ECO:0007669"/>
    <property type="project" value="TreeGrafter"/>
</dbReference>
<dbReference type="InterPro" id="IPR054120">
    <property type="entry name" value="PBPA_dimer"/>
</dbReference>
<evidence type="ECO:0000313" key="4">
    <source>
        <dbReference type="Proteomes" id="UP000248783"/>
    </source>
</evidence>
<protein>
    <submittedName>
        <fullName evidence="3">Penicillin-binding protein 2</fullName>
    </submittedName>
</protein>
<dbReference type="InterPro" id="IPR001460">
    <property type="entry name" value="PCN-bd_Tpept"/>
</dbReference>
<dbReference type="Pfam" id="PF00905">
    <property type="entry name" value="Transpeptidase"/>
    <property type="match status" value="1"/>
</dbReference>
<proteinExistence type="predicted"/>
<organism evidence="3 4">
    <name type="scientific">Xylanimonas oleitrophica</name>
    <dbReference type="NCBI Taxonomy" id="2607479"/>
    <lineage>
        <taxon>Bacteria</taxon>
        <taxon>Bacillati</taxon>
        <taxon>Actinomycetota</taxon>
        <taxon>Actinomycetes</taxon>
        <taxon>Micrococcales</taxon>
        <taxon>Promicromonosporaceae</taxon>
        <taxon>Xylanimonas</taxon>
    </lineage>
</organism>
<dbReference type="InterPro" id="IPR012338">
    <property type="entry name" value="Beta-lactam/transpept-like"/>
</dbReference>
<dbReference type="EMBL" id="QKWH01000005">
    <property type="protein sequence ID" value="PZR53176.1"/>
    <property type="molecule type" value="Genomic_DNA"/>
</dbReference>
<gene>
    <name evidence="3" type="ORF">DNL40_09305</name>
</gene>
<comment type="caution">
    <text evidence="3">The sequence shown here is derived from an EMBL/GenBank/DDBJ whole genome shotgun (WGS) entry which is preliminary data.</text>
</comment>
<name>A0A2W5WY23_9MICO</name>
<dbReference type="PANTHER" id="PTHR30627">
    <property type="entry name" value="PEPTIDOGLYCAN D,D-TRANSPEPTIDASE"/>
    <property type="match status" value="1"/>
</dbReference>
<dbReference type="PANTHER" id="PTHR30627:SF24">
    <property type="entry name" value="PENICILLIN-BINDING PROTEIN 4B"/>
    <property type="match status" value="1"/>
</dbReference>
<dbReference type="Proteomes" id="UP000248783">
    <property type="component" value="Unassembled WGS sequence"/>
</dbReference>